<feature type="domain" description="Helix-turn-helix" evidence="1">
    <location>
        <begin position="1"/>
        <end position="60"/>
    </location>
</feature>
<sequence length="68" mass="7859">MKIEFRDVISIPEASAQWGISVDIIKRYARDSKLLPSEARRASKYWLITRQGMERVFGKLDSGRDAMN</sequence>
<gene>
    <name evidence="2" type="ORF">SBF1_3320007</name>
</gene>
<reference evidence="2" key="1">
    <citation type="submission" date="2018-02" db="EMBL/GenBank/DDBJ databases">
        <authorList>
            <person name="Cohen D.B."/>
            <person name="Kent A.D."/>
        </authorList>
    </citation>
    <scope>NUCLEOTIDE SEQUENCE [LARGE SCALE GENOMIC DNA]</scope>
    <source>
        <strain evidence="2">Peat soil MAG SbF1</strain>
    </source>
</reference>
<dbReference type="OrthoDB" id="1710385at2"/>
<organism evidence="2">
    <name type="scientific">Candidatus Desulfosporosinus infrequens</name>
    <dbReference type="NCBI Taxonomy" id="2043169"/>
    <lineage>
        <taxon>Bacteria</taxon>
        <taxon>Bacillati</taxon>
        <taxon>Bacillota</taxon>
        <taxon>Clostridia</taxon>
        <taxon>Eubacteriales</taxon>
        <taxon>Desulfitobacteriaceae</taxon>
        <taxon>Desulfosporosinus</taxon>
    </lineage>
</organism>
<accession>A0A2U3L0W0</accession>
<dbReference type="Proteomes" id="UP000238916">
    <property type="component" value="Unassembled WGS sequence"/>
</dbReference>
<protein>
    <recommendedName>
        <fullName evidence="1">Helix-turn-helix domain-containing protein</fullName>
    </recommendedName>
</protein>
<proteinExistence type="predicted"/>
<dbReference type="InterPro" id="IPR045403">
    <property type="entry name" value="HTH_59_Firmicutes_type"/>
</dbReference>
<dbReference type="InterPro" id="IPR009061">
    <property type="entry name" value="DNA-bd_dom_put_sf"/>
</dbReference>
<dbReference type="Pfam" id="PF20038">
    <property type="entry name" value="HTH_59"/>
    <property type="match status" value="1"/>
</dbReference>
<dbReference type="EMBL" id="OMOF01000260">
    <property type="protein sequence ID" value="SPF45508.1"/>
    <property type="molecule type" value="Genomic_DNA"/>
</dbReference>
<dbReference type="AlphaFoldDB" id="A0A2U3L0W0"/>
<evidence type="ECO:0000259" key="1">
    <source>
        <dbReference type="Pfam" id="PF20038"/>
    </source>
</evidence>
<dbReference type="SUPFAM" id="SSF46955">
    <property type="entry name" value="Putative DNA-binding domain"/>
    <property type="match status" value="1"/>
</dbReference>
<evidence type="ECO:0000313" key="2">
    <source>
        <dbReference type="EMBL" id="SPF45508.1"/>
    </source>
</evidence>
<name>A0A2U3L0W0_9FIRM</name>